<dbReference type="RefSeq" id="WP_211009037.1">
    <property type="nucleotide sequence ID" value="NZ_JASJUT010000001.1"/>
</dbReference>
<comment type="caution">
    <text evidence="2">The sequence shown here is derived from an EMBL/GenBank/DDBJ whole genome shotgun (WGS) entry which is preliminary data.</text>
</comment>
<reference evidence="2 3" key="1">
    <citation type="submission" date="2023-05" db="EMBL/GenBank/DDBJ databases">
        <title>Pseudoalteromonas ardens sp. nov., Pseudoalteromonas obscura sp. nov., and Pseudoalteromonas umbrosa sp. nov., isolated from the coral Montipora capitata.</title>
        <authorList>
            <person name="Thomas E.M."/>
            <person name="Smith E.M."/>
            <person name="Papke E."/>
            <person name="Shlafstein M.D."/>
            <person name="Oline D.K."/>
            <person name="Videau P."/>
            <person name="Saw J.H."/>
            <person name="Strangman W.K."/>
            <person name="Ushijima B."/>
        </authorList>
    </citation>
    <scope>NUCLEOTIDE SEQUENCE [LARGE SCALE GENOMIC DNA]</scope>
    <source>
        <strain evidence="2 3">P94</strain>
    </source>
</reference>
<feature type="signal peptide" evidence="1">
    <location>
        <begin position="1"/>
        <end position="21"/>
    </location>
</feature>
<feature type="chain" id="PRO_5046627013" description="Lipoprotein" evidence="1">
    <location>
        <begin position="22"/>
        <end position="202"/>
    </location>
</feature>
<dbReference type="PROSITE" id="PS51257">
    <property type="entry name" value="PROKAR_LIPOPROTEIN"/>
    <property type="match status" value="1"/>
</dbReference>
<proteinExistence type="predicted"/>
<name>A0ABT7EGV4_9GAMM</name>
<evidence type="ECO:0000256" key="1">
    <source>
        <dbReference type="SAM" id="SignalP"/>
    </source>
</evidence>
<dbReference type="EMBL" id="JASJUT010000001">
    <property type="protein sequence ID" value="MDK2594275.1"/>
    <property type="molecule type" value="Genomic_DNA"/>
</dbReference>
<keyword evidence="3" id="KW-1185">Reference proteome</keyword>
<keyword evidence="1" id="KW-0732">Signal</keyword>
<dbReference type="Proteomes" id="UP001231915">
    <property type="component" value="Unassembled WGS sequence"/>
</dbReference>
<gene>
    <name evidence="2" type="ORF">QNM18_04200</name>
</gene>
<organism evidence="2 3">
    <name type="scientific">Pseudoalteromonas obscura</name>
    <dbReference type="NCBI Taxonomy" id="3048491"/>
    <lineage>
        <taxon>Bacteria</taxon>
        <taxon>Pseudomonadati</taxon>
        <taxon>Pseudomonadota</taxon>
        <taxon>Gammaproteobacteria</taxon>
        <taxon>Alteromonadales</taxon>
        <taxon>Pseudoalteromonadaceae</taxon>
        <taxon>Pseudoalteromonas</taxon>
    </lineage>
</organism>
<evidence type="ECO:0008006" key="4">
    <source>
        <dbReference type="Google" id="ProtNLM"/>
    </source>
</evidence>
<evidence type="ECO:0000313" key="3">
    <source>
        <dbReference type="Proteomes" id="UP001231915"/>
    </source>
</evidence>
<sequence length="202" mass="21472">MIRTSKKTLLAVFSCIGLLSACTEGTGEDEATVDLSSSGNSCNLTELISDADRKAANACGVQASSQIANADVYFTAAMNACRSGETGTDPETGRTTTYKDTYNVYKKAANYALTVVDQMNCGSNSTGNSGGGIQLPDNQPDQYNLCVGYIEDGKKALASCFGPVKKFDTQCGDNRINYLKSFDSSASCISERDTWLKNAFNS</sequence>
<protein>
    <recommendedName>
        <fullName evidence="4">Lipoprotein</fullName>
    </recommendedName>
</protein>
<evidence type="ECO:0000313" key="2">
    <source>
        <dbReference type="EMBL" id="MDK2594275.1"/>
    </source>
</evidence>
<accession>A0ABT7EGV4</accession>